<dbReference type="EMBL" id="SRLO01011140">
    <property type="protein sequence ID" value="TNN26029.1"/>
    <property type="molecule type" value="Genomic_DNA"/>
</dbReference>
<dbReference type="Proteomes" id="UP000314294">
    <property type="component" value="Unassembled WGS sequence"/>
</dbReference>
<feature type="region of interest" description="Disordered" evidence="1">
    <location>
        <begin position="1"/>
        <end position="38"/>
    </location>
</feature>
<gene>
    <name evidence="2" type="ORF">EYF80_063836</name>
</gene>
<protein>
    <submittedName>
        <fullName evidence="2">Uncharacterized protein</fullName>
    </submittedName>
</protein>
<evidence type="ECO:0000313" key="2">
    <source>
        <dbReference type="EMBL" id="TNN26029.1"/>
    </source>
</evidence>
<reference evidence="2 3" key="1">
    <citation type="submission" date="2019-03" db="EMBL/GenBank/DDBJ databases">
        <title>First draft genome of Liparis tanakae, snailfish: a comprehensive survey of snailfish specific genes.</title>
        <authorList>
            <person name="Kim W."/>
            <person name="Song I."/>
            <person name="Jeong J.-H."/>
            <person name="Kim D."/>
            <person name="Kim S."/>
            <person name="Ryu S."/>
            <person name="Song J.Y."/>
            <person name="Lee S.K."/>
        </authorList>
    </citation>
    <scope>NUCLEOTIDE SEQUENCE [LARGE SCALE GENOMIC DNA]</scope>
    <source>
        <tissue evidence="2">Muscle</tissue>
    </source>
</reference>
<organism evidence="2 3">
    <name type="scientific">Liparis tanakae</name>
    <name type="common">Tanaka's snailfish</name>
    <dbReference type="NCBI Taxonomy" id="230148"/>
    <lineage>
        <taxon>Eukaryota</taxon>
        <taxon>Metazoa</taxon>
        <taxon>Chordata</taxon>
        <taxon>Craniata</taxon>
        <taxon>Vertebrata</taxon>
        <taxon>Euteleostomi</taxon>
        <taxon>Actinopterygii</taxon>
        <taxon>Neopterygii</taxon>
        <taxon>Teleostei</taxon>
        <taxon>Neoteleostei</taxon>
        <taxon>Acanthomorphata</taxon>
        <taxon>Eupercaria</taxon>
        <taxon>Perciformes</taxon>
        <taxon>Cottioidei</taxon>
        <taxon>Cottales</taxon>
        <taxon>Liparidae</taxon>
        <taxon>Liparis</taxon>
    </lineage>
</organism>
<comment type="caution">
    <text evidence="2">The sequence shown here is derived from an EMBL/GenBank/DDBJ whole genome shotgun (WGS) entry which is preliminary data.</text>
</comment>
<sequence length="103" mass="11397">MRPEPGLAMGSRGLRPDDVPLSTSKLHRRGKEEGTNKQISEHVMTHASSLRLPSNPIRRSGADAAVRRGFPNTRHGIRTEMTRSFAVLSDNNNAFNPVDPRVL</sequence>
<evidence type="ECO:0000313" key="3">
    <source>
        <dbReference type="Proteomes" id="UP000314294"/>
    </source>
</evidence>
<dbReference type="AlphaFoldDB" id="A0A4Z2EB33"/>
<name>A0A4Z2EB33_9TELE</name>
<accession>A0A4Z2EB33</accession>
<evidence type="ECO:0000256" key="1">
    <source>
        <dbReference type="SAM" id="MobiDB-lite"/>
    </source>
</evidence>
<proteinExistence type="predicted"/>
<keyword evidence="3" id="KW-1185">Reference proteome</keyword>